<evidence type="ECO:0000313" key="3">
    <source>
        <dbReference type="Proteomes" id="UP000707206"/>
    </source>
</evidence>
<protein>
    <submittedName>
        <fullName evidence="2">Uncharacterized protein</fullName>
    </submittedName>
</protein>
<dbReference type="Proteomes" id="UP000707206">
    <property type="component" value="Unassembled WGS sequence"/>
</dbReference>
<name>A0A967AU71_9FLAO</name>
<dbReference type="RefSeq" id="WP_152573973.1">
    <property type="nucleotide sequence ID" value="NZ_VIKU02000002.1"/>
</dbReference>
<dbReference type="AlphaFoldDB" id="A0A967AU71"/>
<reference evidence="2" key="1">
    <citation type="submission" date="2019-07" db="EMBL/GenBank/DDBJ databases">
        <authorList>
            <person name="De-Chao Zhang Q."/>
        </authorList>
    </citation>
    <scope>NUCLEOTIDE SEQUENCE</scope>
    <source>
        <strain evidence="2">TP-CH-4</strain>
    </source>
</reference>
<sequence>MRTLKIKLMLAAMLLAPMSIIQAQESGTSQAFWVHEDVVKPSMVEEYERICKELVANMKKHNIQEANMIVANLADSRYLYVGPIENMAQLDKPVFATLAQKMGGTAMADLFDGMDKCYDVEQNYVIHLDTELSYMPNGMTQTPEGENYRKFHYLHFAPGNRKMIKEKMKAVRDMFAEKGSKVHYRVYKSGFGARGEFYMVAVAAKDAVDYAQKALENDALLGKDGNQIMGDLFSNLLKYEEYLGRMRPDMAYSPAN</sequence>
<evidence type="ECO:0000256" key="1">
    <source>
        <dbReference type="SAM" id="SignalP"/>
    </source>
</evidence>
<evidence type="ECO:0000313" key="2">
    <source>
        <dbReference type="EMBL" id="NHF59465.1"/>
    </source>
</evidence>
<proteinExistence type="predicted"/>
<keyword evidence="3" id="KW-1185">Reference proteome</keyword>
<keyword evidence="1" id="KW-0732">Signal</keyword>
<reference evidence="2" key="2">
    <citation type="submission" date="2020-03" db="EMBL/GenBank/DDBJ databases">
        <title>Flavobacteriaceae bacterium strain TP-CH-4, a member of the family Flavobacteriaceae isolated from a deep-sea seamount.</title>
        <authorList>
            <person name="Zhang D.-C."/>
        </authorList>
    </citation>
    <scope>NUCLEOTIDE SEQUENCE</scope>
    <source>
        <strain evidence="2">TP-CH-4</strain>
    </source>
</reference>
<feature type="chain" id="PRO_5037201865" evidence="1">
    <location>
        <begin position="24"/>
        <end position="256"/>
    </location>
</feature>
<organism evidence="2 3">
    <name type="scientific">Pelagihabitans pacificus</name>
    <dbReference type="NCBI Taxonomy" id="2696054"/>
    <lineage>
        <taxon>Bacteria</taxon>
        <taxon>Pseudomonadati</taxon>
        <taxon>Bacteroidota</taxon>
        <taxon>Flavobacteriia</taxon>
        <taxon>Flavobacteriales</taxon>
        <taxon>Flavobacteriaceae</taxon>
        <taxon>Pelagihabitans</taxon>
    </lineage>
</organism>
<comment type="caution">
    <text evidence="2">The sequence shown here is derived from an EMBL/GenBank/DDBJ whole genome shotgun (WGS) entry which is preliminary data.</text>
</comment>
<accession>A0A967AU71</accession>
<dbReference type="EMBL" id="VIKU02000002">
    <property type="protein sequence ID" value="NHF59465.1"/>
    <property type="molecule type" value="Genomic_DNA"/>
</dbReference>
<gene>
    <name evidence="2" type="ORF">FK220_008945</name>
</gene>
<feature type="signal peptide" evidence="1">
    <location>
        <begin position="1"/>
        <end position="23"/>
    </location>
</feature>